<evidence type="ECO:0000256" key="1">
    <source>
        <dbReference type="SAM" id="MobiDB-lite"/>
    </source>
</evidence>
<feature type="compositionally biased region" description="Low complexity" evidence="1">
    <location>
        <begin position="86"/>
        <end position="95"/>
    </location>
</feature>
<protein>
    <submittedName>
        <fullName evidence="2">Uncharacterized protein</fullName>
    </submittedName>
</protein>
<dbReference type="Proteomes" id="UP000249390">
    <property type="component" value="Unassembled WGS sequence"/>
</dbReference>
<dbReference type="AlphaFoldDB" id="A0A328DM00"/>
<sequence>MRLPIWRIIKVISIGSAATLHTLPDRKNPHCHILLASSPSSDSRFHLQHVFSDNTSIRPSASAGLERRRGEESSWSTPLIRRTSWRRTPSPTPFSRPKRRRRTRGFDMASGLWVRCWHRNSEGSSNFDS</sequence>
<feature type="region of interest" description="Disordered" evidence="1">
    <location>
        <begin position="84"/>
        <end position="103"/>
    </location>
</feature>
<evidence type="ECO:0000313" key="3">
    <source>
        <dbReference type="Proteomes" id="UP000249390"/>
    </source>
</evidence>
<keyword evidence="3" id="KW-1185">Reference proteome</keyword>
<dbReference type="EMBL" id="NQVE01000122">
    <property type="protein sequence ID" value="RAL46516.1"/>
    <property type="molecule type" value="Genomic_DNA"/>
</dbReference>
<evidence type="ECO:0000313" key="2">
    <source>
        <dbReference type="EMBL" id="RAL46516.1"/>
    </source>
</evidence>
<accession>A0A328DM00</accession>
<organism evidence="2 3">
    <name type="scientific">Cuscuta australis</name>
    <dbReference type="NCBI Taxonomy" id="267555"/>
    <lineage>
        <taxon>Eukaryota</taxon>
        <taxon>Viridiplantae</taxon>
        <taxon>Streptophyta</taxon>
        <taxon>Embryophyta</taxon>
        <taxon>Tracheophyta</taxon>
        <taxon>Spermatophyta</taxon>
        <taxon>Magnoliopsida</taxon>
        <taxon>eudicotyledons</taxon>
        <taxon>Gunneridae</taxon>
        <taxon>Pentapetalae</taxon>
        <taxon>asterids</taxon>
        <taxon>lamiids</taxon>
        <taxon>Solanales</taxon>
        <taxon>Convolvulaceae</taxon>
        <taxon>Cuscuteae</taxon>
        <taxon>Cuscuta</taxon>
        <taxon>Cuscuta subgen. Grammica</taxon>
        <taxon>Cuscuta sect. Cleistogrammica</taxon>
    </lineage>
</organism>
<proteinExistence type="predicted"/>
<name>A0A328DM00_9ASTE</name>
<gene>
    <name evidence="2" type="ORF">DM860_004795</name>
</gene>
<feature type="region of interest" description="Disordered" evidence="1">
    <location>
        <begin position="57"/>
        <end position="78"/>
    </location>
</feature>
<comment type="caution">
    <text evidence="2">The sequence shown here is derived from an EMBL/GenBank/DDBJ whole genome shotgun (WGS) entry which is preliminary data.</text>
</comment>
<reference evidence="2 3" key="1">
    <citation type="submission" date="2018-06" db="EMBL/GenBank/DDBJ databases">
        <title>The Genome of Cuscuta australis (Dodder) Provides Insight into the Evolution of Plant Parasitism.</title>
        <authorList>
            <person name="Liu H."/>
        </authorList>
    </citation>
    <scope>NUCLEOTIDE SEQUENCE [LARGE SCALE GENOMIC DNA]</scope>
    <source>
        <strain evidence="3">cv. Yunnan</strain>
        <tissue evidence="2">Vines</tissue>
    </source>
</reference>